<feature type="compositionally biased region" description="Polar residues" evidence="2">
    <location>
        <begin position="40"/>
        <end position="50"/>
    </location>
</feature>
<feature type="coiled-coil region" evidence="1">
    <location>
        <begin position="125"/>
        <end position="152"/>
    </location>
</feature>
<keyword evidence="1" id="KW-0175">Coiled coil</keyword>
<proteinExistence type="predicted"/>
<organism evidence="3 4">
    <name type="scientific">Cymbomonas tetramitiformis</name>
    <dbReference type="NCBI Taxonomy" id="36881"/>
    <lineage>
        <taxon>Eukaryota</taxon>
        <taxon>Viridiplantae</taxon>
        <taxon>Chlorophyta</taxon>
        <taxon>Pyramimonadophyceae</taxon>
        <taxon>Pyramimonadales</taxon>
        <taxon>Pyramimonadaceae</taxon>
        <taxon>Cymbomonas</taxon>
    </lineage>
</organism>
<protein>
    <submittedName>
        <fullName evidence="3">Uncharacterized protein</fullName>
    </submittedName>
</protein>
<sequence>MNDKRRTQRNLEGMGIRRSVSPMLRDNRQSPNNFLEGRRSTPQRTRSANPAKSAPELRFTYGPEEAYAAASATQSNYRAAQRAKELIAQRANEYAAKSPPPWVLKCIIALDKHCWKMNEKHAAYADDLQDYLEVERQRCAEQEDRIAQLEYALMYEKQAHQQTHQELQKCIESNDTLKGSSTALEKMVKYTMAETSELRGKLELERARGSMMTLQSDSRENEINQIASDLRMLRMKSDKDSVAAKIGLQPNSTISYGAAGHFTYR</sequence>
<evidence type="ECO:0000313" key="4">
    <source>
        <dbReference type="Proteomes" id="UP001190700"/>
    </source>
</evidence>
<dbReference type="AlphaFoldDB" id="A0AAE0LEI5"/>
<accession>A0AAE0LEI5</accession>
<comment type="caution">
    <text evidence="3">The sequence shown here is derived from an EMBL/GenBank/DDBJ whole genome shotgun (WGS) entry which is preliminary data.</text>
</comment>
<gene>
    <name evidence="3" type="ORF">CYMTET_10394</name>
</gene>
<dbReference type="Proteomes" id="UP001190700">
    <property type="component" value="Unassembled WGS sequence"/>
</dbReference>
<name>A0AAE0LEI5_9CHLO</name>
<dbReference type="EMBL" id="LGRX02003687">
    <property type="protein sequence ID" value="KAK3281840.1"/>
    <property type="molecule type" value="Genomic_DNA"/>
</dbReference>
<reference evidence="3 4" key="1">
    <citation type="journal article" date="2015" name="Genome Biol. Evol.">
        <title>Comparative Genomics of a Bacterivorous Green Alga Reveals Evolutionary Causalities and Consequences of Phago-Mixotrophic Mode of Nutrition.</title>
        <authorList>
            <person name="Burns J.A."/>
            <person name="Paasch A."/>
            <person name="Narechania A."/>
            <person name="Kim E."/>
        </authorList>
    </citation>
    <scope>NUCLEOTIDE SEQUENCE [LARGE SCALE GENOMIC DNA]</scope>
    <source>
        <strain evidence="3 4">PLY_AMNH</strain>
    </source>
</reference>
<feature type="region of interest" description="Disordered" evidence="2">
    <location>
        <begin position="1"/>
        <end position="56"/>
    </location>
</feature>
<evidence type="ECO:0000313" key="3">
    <source>
        <dbReference type="EMBL" id="KAK3281840.1"/>
    </source>
</evidence>
<evidence type="ECO:0000256" key="2">
    <source>
        <dbReference type="SAM" id="MobiDB-lite"/>
    </source>
</evidence>
<evidence type="ECO:0000256" key="1">
    <source>
        <dbReference type="SAM" id="Coils"/>
    </source>
</evidence>
<keyword evidence="4" id="KW-1185">Reference proteome</keyword>